<dbReference type="Proteomes" id="UP000000493">
    <property type="component" value="Chromosome"/>
</dbReference>
<dbReference type="SMART" id="SM00100">
    <property type="entry name" value="cNMP"/>
    <property type="match status" value="1"/>
</dbReference>
<feature type="transmembrane region" description="Helical" evidence="1">
    <location>
        <begin position="174"/>
        <end position="196"/>
    </location>
</feature>
<evidence type="ECO:0000313" key="3">
    <source>
        <dbReference type="EMBL" id="AEI46722.1"/>
    </source>
</evidence>
<evidence type="ECO:0000313" key="4">
    <source>
        <dbReference type="Proteomes" id="UP000000493"/>
    </source>
</evidence>
<name>A0A7U3ZGE1_RUNSL</name>
<dbReference type="Gene3D" id="2.60.120.10">
    <property type="entry name" value="Jelly Rolls"/>
    <property type="match status" value="1"/>
</dbReference>
<dbReference type="InterPro" id="IPR018488">
    <property type="entry name" value="cNMP-bd_CS"/>
</dbReference>
<dbReference type="PRINTS" id="PR00103">
    <property type="entry name" value="CAMPKINASE"/>
</dbReference>
<sequence>MSSSSLYRSLGIRADEIRTVGLFFLHHFFLGFGTMLIYVSANVILLENHPESSLPIAYMASALGMMVIGKVYTYFEHHLHLNQLVIRVLWAVVVLTAVLLLLVFFAHSVTAAVAIMVGFRAIYLLTNLEFWGVSAVVFDVRQSKRLFGVISAGDMPAKALGGMLAVLVHGHTELIFLLFLAFGFFWAAMYTAVLTFRSHHVNTSHGTEPVQRRVMPRLITQLFGGSQLIFAMCLSLTAVAVMATGVEYAFFINVKYKLHSQAEVMKYLGGVLTLTYLLATFVKLIVSRQTIEYFGINKVLALLPVGGLAVAVSLGLIFFLQYDESIQLIAYCFVYLGFEVVRRALFDPVFLVLFQPLSPHQRLRGHTLVKGFYEPLGLGLGGLMLYLSHHWWEGGQWFLVEEIVVGAIFALWFLRRTYVQYVATLQEALSKRFVAAEDLAIPDEAIKAVLKNLQSTKPREVINAVDWLTNNQNHGIPQDKINDYLTALFTHRDDRVRFAALEAVDTLGLEVKTGQLRKLTTDDSYPTIREAAARMVSKKSAQIGNELLYLPDIPVRKGAIIGLMTQQPNHSFALTALEAMRQNPNSESQLAALAIIRSLKLTRFTEFVNVSLSHPDADVVGAAIETAGVLPTTMLSEKLIDLLSEKHHWRTAVKSLAQGGTEALSRLTERVEKTVSADLERRIVAVCAQMQSKEAYQLLLKLLQRPHVSVRTAALHALRNFNTSKEAKLFEKLLLEELLLVQRLLHGQAEAIESDLKSSLFYEQEVAVQRIFGLLMQLYDPDLIADTQNSVLHSSKERRANSLELLENIVPRQVYGSLHALLDDVSDAEKIKRIDAQMGAFSSKNFIKEYILQQGARYFTDWSIRLTLRGMSPAQLFNYPDLQLMSHSSATAKVSITERVMVLKNTDLFAETPENVLSSIAPIMKEVNYVEGQTIFKKGDLGTSMFVIYEGEVGIYDGQVQLAAFGRGDVFGELALLDAEPRSAAVVTLSDVQLFRVDQADFYDLMDERGEVLRNIIRILCQRIRNQNTKLRMMAAK</sequence>
<dbReference type="SUPFAM" id="SSF48371">
    <property type="entry name" value="ARM repeat"/>
    <property type="match status" value="1"/>
</dbReference>
<dbReference type="Pfam" id="PF13646">
    <property type="entry name" value="HEAT_2"/>
    <property type="match status" value="2"/>
</dbReference>
<dbReference type="KEGG" id="rsi:Runsl_0269"/>
<feature type="transmembrane region" description="Helical" evidence="1">
    <location>
        <begin position="20"/>
        <end position="41"/>
    </location>
</feature>
<dbReference type="SUPFAM" id="SSF51206">
    <property type="entry name" value="cAMP-binding domain-like"/>
    <property type="match status" value="1"/>
</dbReference>
<dbReference type="InterPro" id="IPR014710">
    <property type="entry name" value="RmlC-like_jellyroll"/>
</dbReference>
<organism evidence="3 4">
    <name type="scientific">Runella slithyformis (strain ATCC 29530 / DSM 19594 / LMG 11500 / NCIMB 11436 / LSU 4)</name>
    <dbReference type="NCBI Taxonomy" id="761193"/>
    <lineage>
        <taxon>Bacteria</taxon>
        <taxon>Pseudomonadati</taxon>
        <taxon>Bacteroidota</taxon>
        <taxon>Cytophagia</taxon>
        <taxon>Cytophagales</taxon>
        <taxon>Spirosomataceae</taxon>
        <taxon>Runella</taxon>
    </lineage>
</organism>
<feature type="transmembrane region" description="Helical" evidence="1">
    <location>
        <begin position="111"/>
        <end position="134"/>
    </location>
</feature>
<feature type="transmembrane region" description="Helical" evidence="1">
    <location>
        <begin position="264"/>
        <end position="287"/>
    </location>
</feature>
<feature type="transmembrane region" description="Helical" evidence="1">
    <location>
        <begin position="146"/>
        <end position="168"/>
    </location>
</feature>
<dbReference type="EMBL" id="CP002859">
    <property type="protein sequence ID" value="AEI46722.1"/>
    <property type="molecule type" value="Genomic_DNA"/>
</dbReference>
<protein>
    <submittedName>
        <fullName evidence="3">Transcriptional regulator, Crp/Fnr family</fullName>
    </submittedName>
</protein>
<dbReference type="InterPro" id="IPR018490">
    <property type="entry name" value="cNMP-bd_dom_sf"/>
</dbReference>
<dbReference type="PANTHER" id="PTHR23011:SF28">
    <property type="entry name" value="CYCLIC NUCLEOTIDE-BINDING DOMAIN CONTAINING PROTEIN"/>
    <property type="match status" value="1"/>
</dbReference>
<feature type="transmembrane region" description="Helical" evidence="1">
    <location>
        <begin position="84"/>
        <end position="105"/>
    </location>
</feature>
<feature type="transmembrane region" description="Helical" evidence="1">
    <location>
        <begin position="222"/>
        <end position="244"/>
    </location>
</feature>
<keyword evidence="1" id="KW-1133">Transmembrane helix</keyword>
<dbReference type="AlphaFoldDB" id="A0A7U3ZGE1"/>
<keyword evidence="4" id="KW-1185">Reference proteome</keyword>
<proteinExistence type="predicted"/>
<keyword evidence="1" id="KW-0472">Membrane</keyword>
<dbReference type="InterPro" id="IPR000595">
    <property type="entry name" value="cNMP-bd_dom"/>
</dbReference>
<feature type="transmembrane region" description="Helical" evidence="1">
    <location>
        <begin position="53"/>
        <end position="72"/>
    </location>
</feature>
<accession>A0A7U3ZGE1</accession>
<feature type="domain" description="Cyclic nucleotide-binding" evidence="2">
    <location>
        <begin position="908"/>
        <end position="1023"/>
    </location>
</feature>
<feature type="transmembrane region" description="Helical" evidence="1">
    <location>
        <begin position="299"/>
        <end position="322"/>
    </location>
</feature>
<gene>
    <name evidence="3" type="ordered locus">Runsl_0269</name>
</gene>
<dbReference type="Gene3D" id="1.25.10.10">
    <property type="entry name" value="Leucine-rich Repeat Variant"/>
    <property type="match status" value="2"/>
</dbReference>
<dbReference type="Pfam" id="PF00027">
    <property type="entry name" value="cNMP_binding"/>
    <property type="match status" value="1"/>
</dbReference>
<dbReference type="InterPro" id="IPR016024">
    <property type="entry name" value="ARM-type_fold"/>
</dbReference>
<reference evidence="3 4" key="2">
    <citation type="journal article" date="2012" name="Stand. Genomic Sci.">
        <title>Complete genome sequence of the aquatic bacterium Runella slithyformis type strain (LSU 4(T)).</title>
        <authorList>
            <person name="Copeland A."/>
            <person name="Zhang X."/>
            <person name="Misra M."/>
            <person name="Lapidus A."/>
            <person name="Nolan M."/>
            <person name="Lucas S."/>
            <person name="Deshpande S."/>
            <person name="Cheng J.F."/>
            <person name="Tapia R."/>
            <person name="Goodwin L.A."/>
            <person name="Pitluck S."/>
            <person name="Liolios K."/>
            <person name="Pagani I."/>
            <person name="Ivanova N."/>
            <person name="Mikhailova N."/>
            <person name="Pati A."/>
            <person name="Chen A."/>
            <person name="Palaniappan K."/>
            <person name="Land M."/>
            <person name="Hauser L."/>
            <person name="Pan C."/>
            <person name="Jeffries C.D."/>
            <person name="Detter J.C."/>
            <person name="Brambilla E.M."/>
            <person name="Rohde M."/>
            <person name="Djao O.D."/>
            <person name="Goker M."/>
            <person name="Sikorski J."/>
            <person name="Tindall B.J."/>
            <person name="Woyke T."/>
            <person name="Bristow J."/>
            <person name="Eisen J.A."/>
            <person name="Markowitz V."/>
            <person name="Hugenholtz P."/>
            <person name="Kyrpides N.C."/>
            <person name="Klenk H.P."/>
            <person name="Mavromatis K."/>
        </authorList>
    </citation>
    <scope>NUCLEOTIDE SEQUENCE [LARGE SCALE GENOMIC DNA]</scope>
    <source>
        <strain evidence="4">ATCC 29530 / DSM 19594 / LMG 11500 / NCIMB 11436 / LSU 4</strain>
    </source>
</reference>
<evidence type="ECO:0000259" key="2">
    <source>
        <dbReference type="PROSITE" id="PS50042"/>
    </source>
</evidence>
<dbReference type="PROSITE" id="PS00889">
    <property type="entry name" value="CNMP_BINDING_2"/>
    <property type="match status" value="1"/>
</dbReference>
<dbReference type="InterPro" id="IPR011989">
    <property type="entry name" value="ARM-like"/>
</dbReference>
<reference evidence="4" key="1">
    <citation type="submission" date="2011-06" db="EMBL/GenBank/DDBJ databases">
        <title>The complete genome of chromosome of Runella slithyformis DSM 19594.</title>
        <authorList>
            <consortium name="US DOE Joint Genome Institute (JGI-PGF)"/>
            <person name="Lucas S."/>
            <person name="Han J."/>
            <person name="Lapidus A."/>
            <person name="Bruce D."/>
            <person name="Goodwin L."/>
            <person name="Pitluck S."/>
            <person name="Peters L."/>
            <person name="Kyrpides N."/>
            <person name="Mavromatis K."/>
            <person name="Ivanova N."/>
            <person name="Ovchinnikova G."/>
            <person name="Zhang X."/>
            <person name="Misra M."/>
            <person name="Detter J.C."/>
            <person name="Tapia R."/>
            <person name="Han C."/>
            <person name="Land M."/>
            <person name="Hauser L."/>
            <person name="Markowitz V."/>
            <person name="Cheng J.-F."/>
            <person name="Hugenholtz P."/>
            <person name="Woyke T."/>
            <person name="Wu D."/>
            <person name="Tindall B."/>
            <person name="Faehrich R."/>
            <person name="Brambilla E."/>
            <person name="Klenk H.-P."/>
            <person name="Eisen J.A."/>
        </authorList>
    </citation>
    <scope>NUCLEOTIDE SEQUENCE [LARGE SCALE GENOMIC DNA]</scope>
    <source>
        <strain evidence="4">ATCC 29530 / DSM 19594 / LMG 11500 / NCIMB 11436 / LSU 4</strain>
    </source>
</reference>
<dbReference type="PROSITE" id="PS50042">
    <property type="entry name" value="CNMP_BINDING_3"/>
    <property type="match status" value="1"/>
</dbReference>
<dbReference type="PANTHER" id="PTHR23011">
    <property type="entry name" value="CYCLIC NUCLEOTIDE-BINDING DOMAIN CONTAINING PROTEIN"/>
    <property type="match status" value="1"/>
</dbReference>
<keyword evidence="1" id="KW-0812">Transmembrane</keyword>
<dbReference type="RefSeq" id="WP_013926047.1">
    <property type="nucleotide sequence ID" value="NC_015703.1"/>
</dbReference>
<dbReference type="CDD" id="cd00038">
    <property type="entry name" value="CAP_ED"/>
    <property type="match status" value="1"/>
</dbReference>
<evidence type="ECO:0000256" key="1">
    <source>
        <dbReference type="SAM" id="Phobius"/>
    </source>
</evidence>